<dbReference type="InterPro" id="IPR047804">
    <property type="entry name" value="C69_dipept_A-like"/>
</dbReference>
<name>A0A660E2P1_9LACO</name>
<dbReference type="OrthoDB" id="9764088at2"/>
<evidence type="ECO:0000256" key="3">
    <source>
        <dbReference type="ARBA" id="ARBA00022670"/>
    </source>
</evidence>
<organism evidence="7 8">
    <name type="scientific">Lactiplantibacillus mudanjiangensis</name>
    <dbReference type="NCBI Taxonomy" id="1296538"/>
    <lineage>
        <taxon>Bacteria</taxon>
        <taxon>Bacillati</taxon>
        <taxon>Bacillota</taxon>
        <taxon>Bacilli</taxon>
        <taxon>Lactobacillales</taxon>
        <taxon>Lactobacillaceae</taxon>
        <taxon>Lactiplantibacillus</taxon>
    </lineage>
</organism>
<protein>
    <recommendedName>
        <fullName evidence="6">Dipeptidase</fullName>
        <ecNumber evidence="6">3.4.-.-</ecNumber>
    </recommendedName>
</protein>
<sequence length="454" mass="50278">MACTTFLVGKNASVDGSTMIARAEDGGDGPNPQKFVVVTPDQQPKTYHAILTSVTVPLPASPLSYTATPDVDSSAGIWAGAGINGANVAMTATETITTNSRVQGADPFVANGLGEADFLTIVLPYIHSARAGVQRLGALLEKYGTYEANGIAFSDCDEVWYMETLGGHHWAAMKIPDDAYVIAPNRLNIDQFDIKSDMTLCSADLEAFIVEHHLNPDLKGLNLRHTFGSATIKDTAYNNPRAWYVQQHFTPTSNRTPIDQELPFIQRASRKLTVSDVKWALSSHYQNTPFDPYGHGSSIEKEQYRAIALNRNLETHVLQIRNHVPADLAGVHWLAFGPNTFNELAPFYAHVTDTPMRYRDTPTSFDAQTIFWLNKTLALMGDRNFELYQELVANFQEQFMAKMRSMLLSTKPTDNLEAVNERIAETMFADAMVLLGKMTVLGSQQMKLSYDLLD</sequence>
<keyword evidence="8" id="KW-1185">Reference proteome</keyword>
<dbReference type="AlphaFoldDB" id="A0A660E2P1"/>
<dbReference type="EC" id="3.4.-.-" evidence="6"/>
<dbReference type="RefSeq" id="WP_130852408.1">
    <property type="nucleotide sequence ID" value="NZ_UYIG01000196.1"/>
</dbReference>
<reference evidence="7 8" key="1">
    <citation type="submission" date="2018-11" db="EMBL/GenBank/DDBJ databases">
        <authorList>
            <person name="Wuyts S."/>
        </authorList>
    </citation>
    <scope>NUCLEOTIDE SEQUENCE [LARGE SCALE GENOMIC DNA]</scope>
    <source>
        <strain evidence="7">Lactobacillus mudanjiangensis AMBF249</strain>
    </source>
</reference>
<evidence type="ECO:0000256" key="2">
    <source>
        <dbReference type="ARBA" id="ARBA00007225"/>
    </source>
</evidence>
<evidence type="ECO:0000256" key="1">
    <source>
        <dbReference type="ARBA" id="ARBA00001670"/>
    </source>
</evidence>
<evidence type="ECO:0000256" key="6">
    <source>
        <dbReference type="RuleBase" id="RU364089"/>
    </source>
</evidence>
<evidence type="ECO:0000313" key="7">
    <source>
        <dbReference type="EMBL" id="VDG30376.1"/>
    </source>
</evidence>
<dbReference type="PANTHER" id="PTHR12994:SF17">
    <property type="entry name" value="LD30995P"/>
    <property type="match status" value="1"/>
</dbReference>
<keyword evidence="4 6" id="KW-0378">Hydrolase</keyword>
<dbReference type="EMBL" id="UYIG01000196">
    <property type="protein sequence ID" value="VDG30376.1"/>
    <property type="molecule type" value="Genomic_DNA"/>
</dbReference>
<dbReference type="GO" id="GO:0006508">
    <property type="term" value="P:proteolysis"/>
    <property type="evidence" value="ECO:0007669"/>
    <property type="project" value="UniProtKB-KW"/>
</dbReference>
<evidence type="ECO:0000256" key="4">
    <source>
        <dbReference type="ARBA" id="ARBA00022801"/>
    </source>
</evidence>
<accession>A0A660E2P1</accession>
<dbReference type="GO" id="GO:0016805">
    <property type="term" value="F:dipeptidase activity"/>
    <property type="evidence" value="ECO:0007669"/>
    <property type="project" value="UniProtKB-KW"/>
</dbReference>
<gene>
    <name evidence="7" type="ORF">MUDAN_MDHGFNIF_01927</name>
</gene>
<keyword evidence="3 6" id="KW-0645">Protease</keyword>
<comment type="catalytic activity">
    <reaction evidence="1">
        <text>an L-aminoacyl-L-amino acid + H2O = 2 an L-alpha-amino acid</text>
        <dbReference type="Rhea" id="RHEA:48940"/>
        <dbReference type="ChEBI" id="CHEBI:15377"/>
        <dbReference type="ChEBI" id="CHEBI:59869"/>
        <dbReference type="ChEBI" id="CHEBI:77460"/>
        <dbReference type="EC" id="3.4.13.19"/>
    </reaction>
</comment>
<dbReference type="GO" id="GO:0070004">
    <property type="term" value="F:cysteine-type exopeptidase activity"/>
    <property type="evidence" value="ECO:0007669"/>
    <property type="project" value="InterPro"/>
</dbReference>
<dbReference type="NCBIfam" id="NF033678">
    <property type="entry name" value="C69_fam_dipept"/>
    <property type="match status" value="1"/>
</dbReference>
<dbReference type="Gene3D" id="3.60.60.10">
    <property type="entry name" value="Penicillin V Acylase, Chain A"/>
    <property type="match status" value="1"/>
</dbReference>
<evidence type="ECO:0000313" key="8">
    <source>
        <dbReference type="Proteomes" id="UP000289996"/>
    </source>
</evidence>
<dbReference type="Pfam" id="PF03577">
    <property type="entry name" value="Peptidase_C69"/>
    <property type="match status" value="1"/>
</dbReference>
<dbReference type="InterPro" id="IPR005322">
    <property type="entry name" value="Peptidase_C69"/>
</dbReference>
<proteinExistence type="inferred from homology"/>
<dbReference type="PANTHER" id="PTHR12994">
    <property type="entry name" value="SECERNIN"/>
    <property type="match status" value="1"/>
</dbReference>
<evidence type="ECO:0000256" key="5">
    <source>
        <dbReference type="ARBA" id="ARBA00022997"/>
    </source>
</evidence>
<dbReference type="Proteomes" id="UP000289996">
    <property type="component" value="Unassembled WGS sequence"/>
</dbReference>
<comment type="similarity">
    <text evidence="2 6">Belongs to the peptidase C69 family.</text>
</comment>
<keyword evidence="5 6" id="KW-0224">Dipeptidase</keyword>